<reference evidence="1 2" key="1">
    <citation type="submission" date="2019-03" db="EMBL/GenBank/DDBJ databases">
        <authorList>
            <person name="Kim M.K.M."/>
        </authorList>
    </citation>
    <scope>NUCLEOTIDE SEQUENCE [LARGE SCALE GENOMIC DNA]</scope>
    <source>
        <strain evidence="1 2">17J68-15</strain>
    </source>
</reference>
<comment type="caution">
    <text evidence="1">The sequence shown here is derived from an EMBL/GenBank/DDBJ whole genome shotgun (WGS) entry which is preliminary data.</text>
</comment>
<protein>
    <submittedName>
        <fullName evidence="1">Uncharacterized protein</fullName>
    </submittedName>
</protein>
<evidence type="ECO:0000313" key="1">
    <source>
        <dbReference type="EMBL" id="TCZ72786.1"/>
    </source>
</evidence>
<organism evidence="1 2">
    <name type="scientific">Flaviaesturariibacter aridisoli</name>
    <dbReference type="NCBI Taxonomy" id="2545761"/>
    <lineage>
        <taxon>Bacteria</taxon>
        <taxon>Pseudomonadati</taxon>
        <taxon>Bacteroidota</taxon>
        <taxon>Chitinophagia</taxon>
        <taxon>Chitinophagales</taxon>
        <taxon>Chitinophagaceae</taxon>
        <taxon>Flaviaestuariibacter</taxon>
    </lineage>
</organism>
<gene>
    <name evidence="1" type="ORF">E0486_08370</name>
</gene>
<dbReference type="RefSeq" id="WP_131851709.1">
    <property type="nucleotide sequence ID" value="NZ_SKFH01000010.1"/>
</dbReference>
<evidence type="ECO:0000313" key="2">
    <source>
        <dbReference type="Proteomes" id="UP000295164"/>
    </source>
</evidence>
<sequence length="99" mass="11292">MAYLATPTDSIENPTLDDLLQVLADVRDNDEEHAAFWYASDDEDLVLEVHGDRSGFLILEQGARDFKYRFADWMEVEHTFQELLAGRQELVKGLFGVTA</sequence>
<proteinExistence type="predicted"/>
<keyword evidence="2" id="KW-1185">Reference proteome</keyword>
<name>A0A4R4E0B3_9BACT</name>
<dbReference type="OrthoDB" id="965971at2"/>
<dbReference type="AlphaFoldDB" id="A0A4R4E0B3"/>
<dbReference type="Proteomes" id="UP000295164">
    <property type="component" value="Unassembled WGS sequence"/>
</dbReference>
<dbReference type="EMBL" id="SKFH01000010">
    <property type="protein sequence ID" value="TCZ72786.1"/>
    <property type="molecule type" value="Genomic_DNA"/>
</dbReference>
<accession>A0A4R4E0B3</accession>